<comment type="caution">
    <text evidence="1">The sequence shown here is derived from an EMBL/GenBank/DDBJ whole genome shotgun (WGS) entry which is preliminary data.</text>
</comment>
<name>A0ACC2VU91_9TREE</name>
<reference evidence="1" key="1">
    <citation type="submission" date="2023-04" db="EMBL/GenBank/DDBJ databases">
        <title>Draft Genome sequencing of Naganishia species isolated from polar environments using Oxford Nanopore Technology.</title>
        <authorList>
            <person name="Leo P."/>
            <person name="Venkateswaran K."/>
        </authorList>
    </citation>
    <scope>NUCLEOTIDE SEQUENCE</scope>
    <source>
        <strain evidence="1">MNA-CCFEE 5262</strain>
    </source>
</reference>
<keyword evidence="2" id="KW-1185">Reference proteome</keyword>
<accession>A0ACC2VU91</accession>
<dbReference type="EMBL" id="JASBWS010000061">
    <property type="protein sequence ID" value="KAJ9102907.1"/>
    <property type="molecule type" value="Genomic_DNA"/>
</dbReference>
<sequence length="258" mass="28339">MTFNSLSAAHSTVGKILNKWLVYDARDKAQDETSLEETDWEQHFQLHTKGSGFPGKTTLPTTYQEKEKNKGMWNTMNMSTHRKAWKSVIGTLPGGKGESKKDGSNPEGPKDVNKVDVAEGQSTSKATSREESAPLAEKIESRGLSPRSPSQSRSSPLKRSITISPVAAQDGPVNKRRKLIEQPVGVDICQDSQFGSSPPVNVSRLDDDESIEHQDALMVSSQFRSASPVQDSTFLAVESPEAVEHWRYATVLPKQSCP</sequence>
<protein>
    <submittedName>
        <fullName evidence="1">Uncharacterized protein</fullName>
    </submittedName>
</protein>
<evidence type="ECO:0000313" key="1">
    <source>
        <dbReference type="EMBL" id="KAJ9102907.1"/>
    </source>
</evidence>
<dbReference type="Proteomes" id="UP001230649">
    <property type="component" value="Unassembled WGS sequence"/>
</dbReference>
<organism evidence="1 2">
    <name type="scientific">Naganishia adeliensis</name>
    <dbReference type="NCBI Taxonomy" id="92952"/>
    <lineage>
        <taxon>Eukaryota</taxon>
        <taxon>Fungi</taxon>
        <taxon>Dikarya</taxon>
        <taxon>Basidiomycota</taxon>
        <taxon>Agaricomycotina</taxon>
        <taxon>Tremellomycetes</taxon>
        <taxon>Filobasidiales</taxon>
        <taxon>Filobasidiaceae</taxon>
        <taxon>Naganishia</taxon>
    </lineage>
</organism>
<gene>
    <name evidence="1" type="ORF">QFC20_004873</name>
</gene>
<evidence type="ECO:0000313" key="2">
    <source>
        <dbReference type="Proteomes" id="UP001230649"/>
    </source>
</evidence>
<proteinExistence type="predicted"/>